<dbReference type="InterPro" id="IPR010285">
    <property type="entry name" value="DNA_helicase_pif1-like_DEAD"/>
</dbReference>
<proteinExistence type="predicted"/>
<gene>
    <name evidence="2" type="ORF">BECKTUN1418D_GA0071000_10619</name>
</gene>
<name>A0A450ZU57_9GAMM</name>
<keyword evidence="2" id="KW-0547">Nucleotide-binding</keyword>
<dbReference type="AlphaFoldDB" id="A0A450ZU57"/>
<keyword evidence="2" id="KW-0067">ATP-binding</keyword>
<sequence length="618" mass="69559">MVKIQHAKFPVHNSTNPGLQLANDFVQYTDHNLFLTGKAGTGKTTFLHALKNKTSKRMIVTAPTGVAAINAGGVTLHSFFQIPFGPFVPGSEAHKRNHYRFSKEKKRIINNLDLLVIDEISMVRADLLDGVDAALRRYRRNQLPFGGVQLLMIGDLHQLSPVAKENEWNILRQHYSSPYFFNSNALGQSGLVSIELTHIYRQSDTHFIEILNRVRENRLDSSTWKVLNKRYIPDFTPGDTNYITLTTHNSNAECINDAELQALSGKLHTFRADIEGDFPEYAYPTLATLGLKIGAQVMFVRNDPSPEKRYFNGKIGEVTRIRGENIRVKCPGDDLAVVVEKTTWQNITYKVDSDTGEIQEDTIGKFVQYPLKPAWAITIHKSQGLTFDRAIIDANAAFAHGQVYVALSRCRTLEGIVLRSPLSPGSVKTDSTVSHFVEGIARNPPSQEGLKNAKINYQQRLLRECFDFRYLGVCLNRIVGILVGNEQTITVSGIEDIRESKRIVEEEIIAVGVRFERQLTRLFANNTLPESDAAISERVTKASGYFRDKLDTTVVALLRDIRVNTRNKELRKRMKRALDQTEEETTRKLAAVNAGKNGFSVARYLRAVLVAKAEEIEE</sequence>
<dbReference type="Gene3D" id="3.40.50.300">
    <property type="entry name" value="P-loop containing nucleotide triphosphate hydrolases"/>
    <property type="match status" value="2"/>
</dbReference>
<keyword evidence="2" id="KW-0347">Helicase</keyword>
<dbReference type="PANTHER" id="PTHR47642">
    <property type="entry name" value="ATP-DEPENDENT DNA HELICASE"/>
    <property type="match status" value="1"/>
</dbReference>
<dbReference type="Gene3D" id="2.30.30.940">
    <property type="match status" value="1"/>
</dbReference>
<dbReference type="GO" id="GO:0006281">
    <property type="term" value="P:DNA repair"/>
    <property type="evidence" value="ECO:0007669"/>
    <property type="project" value="InterPro"/>
</dbReference>
<dbReference type="InterPro" id="IPR027417">
    <property type="entry name" value="P-loop_NTPase"/>
</dbReference>
<dbReference type="SUPFAM" id="SSF52540">
    <property type="entry name" value="P-loop containing nucleoside triphosphate hydrolases"/>
    <property type="match status" value="2"/>
</dbReference>
<dbReference type="InterPro" id="IPR051055">
    <property type="entry name" value="PIF1_helicase"/>
</dbReference>
<dbReference type="GO" id="GO:0003678">
    <property type="term" value="F:DNA helicase activity"/>
    <property type="evidence" value="ECO:0007669"/>
    <property type="project" value="InterPro"/>
</dbReference>
<evidence type="ECO:0000313" key="2">
    <source>
        <dbReference type="EMBL" id="VFK57332.1"/>
    </source>
</evidence>
<accession>A0A450ZU57</accession>
<protein>
    <submittedName>
        <fullName evidence="2">UvrD-like helicase C-terminal domain-containing protein</fullName>
    </submittedName>
</protein>
<dbReference type="FunFam" id="3.40.50.300:FF:001498">
    <property type="entry name" value="ATP-dependent DNA helicase"/>
    <property type="match status" value="1"/>
</dbReference>
<feature type="domain" description="DNA helicase Pif1-like DEAD-box helicase" evidence="1">
    <location>
        <begin position="25"/>
        <end position="209"/>
    </location>
</feature>
<dbReference type="CDD" id="cd18809">
    <property type="entry name" value="SF1_C_RecD"/>
    <property type="match status" value="1"/>
</dbReference>
<evidence type="ECO:0000259" key="1">
    <source>
        <dbReference type="Pfam" id="PF05970"/>
    </source>
</evidence>
<dbReference type="EMBL" id="CAADFX010000061">
    <property type="protein sequence ID" value="VFK57332.1"/>
    <property type="molecule type" value="Genomic_DNA"/>
</dbReference>
<reference evidence="2" key="1">
    <citation type="submission" date="2019-02" db="EMBL/GenBank/DDBJ databases">
        <authorList>
            <person name="Gruber-Vodicka R. H."/>
            <person name="Seah K. B. B."/>
        </authorList>
    </citation>
    <scope>NUCLEOTIDE SEQUENCE</scope>
    <source>
        <strain evidence="2">BECK_BY1</strain>
    </source>
</reference>
<keyword evidence="2" id="KW-0378">Hydrolase</keyword>
<dbReference type="GO" id="GO:0000723">
    <property type="term" value="P:telomere maintenance"/>
    <property type="evidence" value="ECO:0007669"/>
    <property type="project" value="InterPro"/>
</dbReference>
<organism evidence="2">
    <name type="scientific">Candidatus Kentrum sp. TUN</name>
    <dbReference type="NCBI Taxonomy" id="2126343"/>
    <lineage>
        <taxon>Bacteria</taxon>
        <taxon>Pseudomonadati</taxon>
        <taxon>Pseudomonadota</taxon>
        <taxon>Gammaproteobacteria</taxon>
        <taxon>Candidatus Kentrum</taxon>
    </lineage>
</organism>
<dbReference type="Pfam" id="PF05970">
    <property type="entry name" value="PIF1"/>
    <property type="match status" value="1"/>
</dbReference>